<evidence type="ECO:0000256" key="3">
    <source>
        <dbReference type="ARBA" id="ARBA00022450"/>
    </source>
</evidence>
<dbReference type="Gene3D" id="1.10.1200.10">
    <property type="entry name" value="ACP-like"/>
    <property type="match status" value="1"/>
</dbReference>
<dbReference type="GO" id="GO:0043041">
    <property type="term" value="P:amino acid activation for nonribosomal peptide biosynthetic process"/>
    <property type="evidence" value="ECO:0007669"/>
    <property type="project" value="TreeGrafter"/>
</dbReference>
<dbReference type="Pfam" id="PF00668">
    <property type="entry name" value="Condensation"/>
    <property type="match status" value="1"/>
</dbReference>
<dbReference type="InterPro" id="IPR020845">
    <property type="entry name" value="AMP-binding_CS"/>
</dbReference>
<gene>
    <name evidence="6" type="ORF">CK510_05660</name>
</gene>
<dbReference type="AlphaFoldDB" id="A0A2A2TNL3"/>
<organism evidence="6 7">
    <name type="scientific">Brunnivagina elsteri CCALA 953</name>
    <dbReference type="NCBI Taxonomy" id="987040"/>
    <lineage>
        <taxon>Bacteria</taxon>
        <taxon>Bacillati</taxon>
        <taxon>Cyanobacteriota</taxon>
        <taxon>Cyanophyceae</taxon>
        <taxon>Nostocales</taxon>
        <taxon>Calotrichaceae</taxon>
        <taxon>Brunnivagina</taxon>
    </lineage>
</organism>
<dbReference type="Proteomes" id="UP000218238">
    <property type="component" value="Unassembled WGS sequence"/>
</dbReference>
<keyword evidence="7" id="KW-1185">Reference proteome</keyword>
<dbReference type="InterPro" id="IPR025110">
    <property type="entry name" value="AMP-bd_C"/>
</dbReference>
<evidence type="ECO:0000256" key="2">
    <source>
        <dbReference type="ARBA" id="ARBA00006432"/>
    </source>
</evidence>
<reference evidence="6 7" key="1">
    <citation type="submission" date="2017-08" db="EMBL/GenBank/DDBJ databases">
        <title>Draft genome sequence of filamentous cyanobacterium Calothrix elsteri CCALA 953.</title>
        <authorList>
            <person name="Gagunashvili A.N."/>
            <person name="Elster J."/>
            <person name="Andresson O.S."/>
        </authorList>
    </citation>
    <scope>NUCLEOTIDE SEQUENCE [LARGE SCALE GENOMIC DNA]</scope>
    <source>
        <strain evidence="6 7">CCALA 953</strain>
    </source>
</reference>
<dbReference type="Gene3D" id="3.40.50.980">
    <property type="match status" value="2"/>
</dbReference>
<dbReference type="NCBIfam" id="TIGR01733">
    <property type="entry name" value="AA-adenyl-dom"/>
    <property type="match status" value="1"/>
</dbReference>
<dbReference type="EMBL" id="NTFS01000038">
    <property type="protein sequence ID" value="PAX59718.1"/>
    <property type="molecule type" value="Genomic_DNA"/>
</dbReference>
<dbReference type="InterPro" id="IPR045851">
    <property type="entry name" value="AMP-bd_C_sf"/>
</dbReference>
<dbReference type="InterPro" id="IPR000873">
    <property type="entry name" value="AMP-dep_synth/lig_dom"/>
</dbReference>
<dbReference type="Pfam" id="PF00550">
    <property type="entry name" value="PP-binding"/>
    <property type="match status" value="1"/>
</dbReference>
<dbReference type="SUPFAM" id="SSF52777">
    <property type="entry name" value="CoA-dependent acyltransferases"/>
    <property type="match status" value="2"/>
</dbReference>
<dbReference type="PANTHER" id="PTHR45527">
    <property type="entry name" value="NONRIBOSOMAL PEPTIDE SYNTHETASE"/>
    <property type="match status" value="1"/>
</dbReference>
<name>A0A2A2TNL3_9CYAN</name>
<dbReference type="FunFam" id="3.40.50.12780:FF:000012">
    <property type="entry name" value="Non-ribosomal peptide synthetase"/>
    <property type="match status" value="1"/>
</dbReference>
<dbReference type="OrthoDB" id="9757538at2"/>
<dbReference type="InterPro" id="IPR010071">
    <property type="entry name" value="AA_adenyl_dom"/>
</dbReference>
<comment type="cofactor">
    <cofactor evidence="1">
        <name>pantetheine 4'-phosphate</name>
        <dbReference type="ChEBI" id="CHEBI:47942"/>
    </cofactor>
</comment>
<feature type="domain" description="Carrier" evidence="5">
    <location>
        <begin position="990"/>
        <end position="1065"/>
    </location>
</feature>
<dbReference type="CDD" id="cd12116">
    <property type="entry name" value="A_NRPS_Ta1_like"/>
    <property type="match status" value="1"/>
</dbReference>
<dbReference type="InterPro" id="IPR009081">
    <property type="entry name" value="PP-bd_ACP"/>
</dbReference>
<dbReference type="InterPro" id="IPR020806">
    <property type="entry name" value="PKS_PP-bd"/>
</dbReference>
<dbReference type="Gene3D" id="3.30.300.30">
    <property type="match status" value="1"/>
</dbReference>
<dbReference type="RefSeq" id="WP_095720759.1">
    <property type="nucleotide sequence ID" value="NZ_NTFS01000038.1"/>
</dbReference>
<evidence type="ECO:0000259" key="5">
    <source>
        <dbReference type="PROSITE" id="PS50075"/>
    </source>
</evidence>
<dbReference type="GO" id="GO:0044550">
    <property type="term" value="P:secondary metabolite biosynthetic process"/>
    <property type="evidence" value="ECO:0007669"/>
    <property type="project" value="UniProtKB-ARBA"/>
</dbReference>
<proteinExistence type="inferred from homology"/>
<dbReference type="FunFam" id="3.40.50.980:FF:000001">
    <property type="entry name" value="Non-ribosomal peptide synthetase"/>
    <property type="match status" value="1"/>
</dbReference>
<dbReference type="InterPro" id="IPR006162">
    <property type="entry name" value="Ppantetheine_attach_site"/>
</dbReference>
<dbReference type="InterPro" id="IPR001242">
    <property type="entry name" value="Condensation_dom"/>
</dbReference>
<evidence type="ECO:0000256" key="1">
    <source>
        <dbReference type="ARBA" id="ARBA00001957"/>
    </source>
</evidence>
<dbReference type="FunFam" id="1.10.1200.10:FF:000005">
    <property type="entry name" value="Nonribosomal peptide synthetase 1"/>
    <property type="match status" value="1"/>
</dbReference>
<dbReference type="PROSITE" id="PS00455">
    <property type="entry name" value="AMP_BINDING"/>
    <property type="match status" value="1"/>
</dbReference>
<dbReference type="SMART" id="SM00823">
    <property type="entry name" value="PKS_PP"/>
    <property type="match status" value="1"/>
</dbReference>
<dbReference type="FunFam" id="3.30.300.30:FF:000010">
    <property type="entry name" value="Enterobactin synthetase component F"/>
    <property type="match status" value="1"/>
</dbReference>
<dbReference type="SUPFAM" id="SSF56801">
    <property type="entry name" value="Acetyl-CoA synthetase-like"/>
    <property type="match status" value="1"/>
</dbReference>
<dbReference type="Gene3D" id="3.30.559.10">
    <property type="entry name" value="Chloramphenicol acetyltransferase-like domain"/>
    <property type="match status" value="1"/>
</dbReference>
<evidence type="ECO:0000256" key="4">
    <source>
        <dbReference type="ARBA" id="ARBA00022553"/>
    </source>
</evidence>
<sequence>MNLIPIEQPTAVEFDPFAGGELLLTAPVTESQKEIWASVRMGDDANCAYNESQSLRLQGNLNVEALQSALQALVQRHEALRTTFSPDGQNLCISDSLILEIPFIDLSALGEQEKTNRVSELLKQSVSQPFDLENGPLFRTQLVKLASQEHFLLMTVHHIICDGWSWGVMMPDLGNFYSAFCQGNMPQMEPAERFSDYALQQEEEANGEEANGEEAIATIEYWLQQFSGSVPMLDFPVDRTRPALRTFESARLDWTLDAKLVASLKLLGMKSGASFMTTMLAGFEVFLARESGQNDIVVGIPAAGQVTTGFTQLVGHCVNLLPLRTQVKSDRSFSDYLKQRKSTVLNAYDRQQFTFGKLVQKLSLPRDPSRIPLVPIVFNIDRALEADSLPFTGLEAEFITNPRAYENFEIFINGRESQNKVILECQYNTNLFDAETIRRRMAEFETLLSAIVANPERTIATLPLLPETQQQLLTKWNSTQRNYPQDKCIHQLVEEQVALTPDAIAVVFADRQLTYLQLNEAANRLANYLQALGVKPESLVGICVERSLEMVIAILSVLKAGGAYVPIDPVLPRERIAYMMEDAKISILLTQQVLKANLPDTGARMVYLDSDGESIATSSATQAVSGVTSTNLSYIIYTSGSTGKPKGVQIQHQSVVNLLNSVRVEPGLTGQDTLLSVTTFSFDISVSEIFLPLIVGAKLVLVSREVAGDGNKLLGLLKASETTFLQATPATWRMLLTAGWQGNPGLKMVSTGEPLPQELAEQLLPKGAELWNLYGPTETTIWSTAYRVESSDKPIYIGRAIANTKTYILDAHLQPVPVGVPGELYIGGLGLARGYLNRPDLTAEHFIKSPFESGERLYKTGDLTRFLNNGCIECLGRLDYQVKIRGFRIELGEIEAVLSQHPSVRECVVVARKQEGGDERLVAYIIGSRGDSGATISELRSYLKQQLPEYMVPANFMLLDSMPLTPSGKMDRKALPEPDVSRLMAENYVAPRNEVEKQMTKLWAQVLKLDRVGIRDNFFEMGGHSLLAAQLIARIRQVFAVDLPMRTLFEASTTAELVERVETILWAAQAVNTNNDMMEDYEEGEI</sequence>
<evidence type="ECO:0000313" key="7">
    <source>
        <dbReference type="Proteomes" id="UP000218238"/>
    </source>
</evidence>
<dbReference type="FunFam" id="2.30.38.10:FF:000001">
    <property type="entry name" value="Non-ribosomal peptide synthetase PvdI"/>
    <property type="match status" value="1"/>
</dbReference>
<protein>
    <submittedName>
        <fullName evidence="6">Non-ribosomal peptide synthetase</fullName>
    </submittedName>
</protein>
<dbReference type="PROSITE" id="PS00012">
    <property type="entry name" value="PHOSPHOPANTETHEINE"/>
    <property type="match status" value="1"/>
</dbReference>
<dbReference type="SUPFAM" id="SSF47336">
    <property type="entry name" value="ACP-like"/>
    <property type="match status" value="1"/>
</dbReference>
<dbReference type="GO" id="GO:0003824">
    <property type="term" value="F:catalytic activity"/>
    <property type="evidence" value="ECO:0007669"/>
    <property type="project" value="InterPro"/>
</dbReference>
<dbReference type="CDD" id="cd19531">
    <property type="entry name" value="LCL_NRPS-like"/>
    <property type="match status" value="1"/>
</dbReference>
<dbReference type="Gene3D" id="2.30.38.10">
    <property type="entry name" value="Luciferase, Domain 3"/>
    <property type="match status" value="1"/>
</dbReference>
<dbReference type="Gene3D" id="3.30.559.30">
    <property type="entry name" value="Nonribosomal peptide synthetase, condensation domain"/>
    <property type="match status" value="1"/>
</dbReference>
<dbReference type="GO" id="GO:0031177">
    <property type="term" value="F:phosphopantetheine binding"/>
    <property type="evidence" value="ECO:0007669"/>
    <property type="project" value="InterPro"/>
</dbReference>
<dbReference type="Pfam" id="PF13193">
    <property type="entry name" value="AMP-binding_C"/>
    <property type="match status" value="1"/>
</dbReference>
<dbReference type="GO" id="GO:0008610">
    <property type="term" value="P:lipid biosynthetic process"/>
    <property type="evidence" value="ECO:0007669"/>
    <property type="project" value="UniProtKB-ARBA"/>
</dbReference>
<dbReference type="InterPro" id="IPR036736">
    <property type="entry name" value="ACP-like_sf"/>
</dbReference>
<accession>A0A2A2TNL3</accession>
<dbReference type="Pfam" id="PF00501">
    <property type="entry name" value="AMP-binding"/>
    <property type="match status" value="1"/>
</dbReference>
<dbReference type="PANTHER" id="PTHR45527:SF1">
    <property type="entry name" value="FATTY ACID SYNTHASE"/>
    <property type="match status" value="1"/>
</dbReference>
<evidence type="ECO:0000313" key="6">
    <source>
        <dbReference type="EMBL" id="PAX59718.1"/>
    </source>
</evidence>
<dbReference type="GO" id="GO:0005737">
    <property type="term" value="C:cytoplasm"/>
    <property type="evidence" value="ECO:0007669"/>
    <property type="project" value="TreeGrafter"/>
</dbReference>
<comment type="similarity">
    <text evidence="2">Belongs to the ATP-dependent AMP-binding enzyme family.</text>
</comment>
<comment type="caution">
    <text evidence="6">The sequence shown here is derived from an EMBL/GenBank/DDBJ whole genome shotgun (WGS) entry which is preliminary data.</text>
</comment>
<dbReference type="InterPro" id="IPR023213">
    <property type="entry name" value="CAT-like_dom_sf"/>
</dbReference>
<keyword evidence="4" id="KW-0597">Phosphoprotein</keyword>
<keyword evidence="3" id="KW-0596">Phosphopantetheine</keyword>
<dbReference type="PROSITE" id="PS50075">
    <property type="entry name" value="CARRIER"/>
    <property type="match status" value="1"/>
</dbReference>